<feature type="transmembrane region" description="Helical" evidence="12">
    <location>
        <begin position="393"/>
        <end position="417"/>
    </location>
</feature>
<evidence type="ECO:0000256" key="4">
    <source>
        <dbReference type="ARBA" id="ARBA00022597"/>
    </source>
</evidence>
<evidence type="ECO:0000256" key="8">
    <source>
        <dbReference type="ARBA" id="ARBA00022777"/>
    </source>
</evidence>
<dbReference type="InterPro" id="IPR018113">
    <property type="entry name" value="PTrfase_EIIB_Cys"/>
</dbReference>
<feature type="transmembrane region" description="Helical" evidence="12">
    <location>
        <begin position="156"/>
        <end position="177"/>
    </location>
</feature>
<sequence>MSKNQETAVQVLELVGGKENVTNIFHCATRLRFNLKDNGLANLEEIGKVKGVMGTHVASGEIQVIIGPAVDDVYNEIIKVAGLERTNRIDEDLDGSDKERDLSPKGIFNSVINAFSACMNPLVPVFVLLGMLNVIAAIIGPNFLNLVSEESNLYTNFYWAGQAIIYFLPVLIAVTASKHFKANMYISLVLSFILLYPNLVALMGEGIEYTVYGIPAAAVTYSASVIPIMMIVVCQSYVEKIINKFIPNALKVILVPLLTVLVMLPIALCALGPLGTYVGNIIADGIIWLRDVAGPLETMLVAAFIPFMSAFGIGRPVFFISLTTLLTTGSEFAYMPIAMVINNWLIMGVAAGFTLKSKAAEDKQLGLTCLAASFLGGVSEPTLFGIFLPNKKLYLPVMIGGALSGLYLGIMNVGLYQFGATNFLNVMGFVGGSSSNFIHGCIASAIAFLVTFGLIMFMYKGKEEA</sequence>
<feature type="transmembrane region" description="Helical" evidence="12">
    <location>
        <begin position="122"/>
        <end position="144"/>
    </location>
</feature>
<evidence type="ECO:0000259" key="13">
    <source>
        <dbReference type="PROSITE" id="PS51098"/>
    </source>
</evidence>
<dbReference type="PANTHER" id="PTHR30175:SF1">
    <property type="entry name" value="PTS SYSTEM ARBUTIN-, CELLOBIOSE-, AND SALICIN-SPECIFIC EIIBC COMPONENT-RELATED"/>
    <property type="match status" value="1"/>
</dbReference>
<reference evidence="15 16" key="1">
    <citation type="submission" date="2023-07" db="EMBL/GenBank/DDBJ databases">
        <title>Genomic Encyclopedia of Type Strains, Phase IV (KMG-IV): sequencing the most valuable type-strain genomes for metagenomic binning, comparative biology and taxonomic classification.</title>
        <authorList>
            <person name="Goeker M."/>
        </authorList>
    </citation>
    <scope>NUCLEOTIDE SEQUENCE [LARGE SCALE GENOMIC DNA]</scope>
    <source>
        <strain evidence="15 16">DSM 16784</strain>
    </source>
</reference>
<keyword evidence="7 12" id="KW-0812">Transmembrane</keyword>
<keyword evidence="5" id="KW-0808">Transferase</keyword>
<feature type="transmembrane region" description="Helical" evidence="12">
    <location>
        <begin position="365"/>
        <end position="386"/>
    </location>
</feature>
<dbReference type="Proteomes" id="UP001230220">
    <property type="component" value="Unassembled WGS sequence"/>
</dbReference>
<evidence type="ECO:0000256" key="6">
    <source>
        <dbReference type="ARBA" id="ARBA00022683"/>
    </source>
</evidence>
<name>A0ABU0E6V9_9FIRM</name>
<feature type="domain" description="PTS EIIB type-1" evidence="13">
    <location>
        <begin position="5"/>
        <end position="87"/>
    </location>
</feature>
<feature type="transmembrane region" description="Helical" evidence="12">
    <location>
        <begin position="253"/>
        <end position="278"/>
    </location>
</feature>
<evidence type="ECO:0000259" key="14">
    <source>
        <dbReference type="PROSITE" id="PS51103"/>
    </source>
</evidence>
<accession>A0ABU0E6V9</accession>
<evidence type="ECO:0000256" key="2">
    <source>
        <dbReference type="ARBA" id="ARBA00022448"/>
    </source>
</evidence>
<feature type="transmembrane region" description="Helical" evidence="12">
    <location>
        <begin position="184"/>
        <end position="203"/>
    </location>
</feature>
<comment type="caution">
    <text evidence="15">The sequence shown here is derived from an EMBL/GenBank/DDBJ whole genome shotgun (WGS) entry which is preliminary data.</text>
</comment>
<dbReference type="PROSITE" id="PS01035">
    <property type="entry name" value="PTS_EIIB_TYPE_1_CYS"/>
    <property type="match status" value="1"/>
</dbReference>
<feature type="transmembrane region" description="Helical" evidence="12">
    <location>
        <begin position="332"/>
        <end position="353"/>
    </location>
</feature>
<dbReference type="SUPFAM" id="SSF55604">
    <property type="entry name" value="Glucose permease domain IIB"/>
    <property type="match status" value="1"/>
</dbReference>
<dbReference type="PANTHER" id="PTHR30175">
    <property type="entry name" value="PHOSPHOTRANSFERASE SYSTEM TRANSPORT PROTEIN"/>
    <property type="match status" value="1"/>
</dbReference>
<keyword evidence="8" id="KW-0418">Kinase</keyword>
<feature type="transmembrane region" description="Helical" evidence="12">
    <location>
        <begin position="437"/>
        <end position="459"/>
    </location>
</feature>
<feature type="domain" description="PTS EIIC type-1" evidence="14">
    <location>
        <begin position="113"/>
        <end position="465"/>
    </location>
</feature>
<protein>
    <submittedName>
        <fullName evidence="15">PTS system beta-glucosides-specific IIC component</fullName>
    </submittedName>
</protein>
<feature type="transmembrane region" description="Helical" evidence="12">
    <location>
        <begin position="209"/>
        <end position="233"/>
    </location>
</feature>
<keyword evidence="6" id="KW-0598">Phosphotransferase system</keyword>
<keyword evidence="10 12" id="KW-0472">Membrane</keyword>
<keyword evidence="4" id="KW-0762">Sugar transport</keyword>
<evidence type="ECO:0000256" key="5">
    <source>
        <dbReference type="ARBA" id="ARBA00022679"/>
    </source>
</evidence>
<dbReference type="PROSITE" id="PS51103">
    <property type="entry name" value="PTS_EIIC_TYPE_1"/>
    <property type="match status" value="1"/>
</dbReference>
<dbReference type="Gene3D" id="3.30.1360.60">
    <property type="entry name" value="Glucose permease domain IIB"/>
    <property type="match status" value="1"/>
</dbReference>
<dbReference type="Pfam" id="PF00367">
    <property type="entry name" value="PTS_EIIB"/>
    <property type="match status" value="1"/>
</dbReference>
<feature type="active site" description="Phosphocysteine intermediate; for EIIB activity" evidence="11">
    <location>
        <position position="27"/>
    </location>
</feature>
<evidence type="ECO:0000256" key="3">
    <source>
        <dbReference type="ARBA" id="ARBA00022475"/>
    </source>
</evidence>
<dbReference type="InterPro" id="IPR003352">
    <property type="entry name" value="PTS_EIIC"/>
</dbReference>
<evidence type="ECO:0000256" key="1">
    <source>
        <dbReference type="ARBA" id="ARBA00004651"/>
    </source>
</evidence>
<dbReference type="RefSeq" id="WP_307410434.1">
    <property type="nucleotide sequence ID" value="NZ_JAUSUR010000007.1"/>
</dbReference>
<proteinExistence type="predicted"/>
<evidence type="ECO:0000256" key="7">
    <source>
        <dbReference type="ARBA" id="ARBA00022692"/>
    </source>
</evidence>
<dbReference type="InterPro" id="IPR013013">
    <property type="entry name" value="PTS_EIIC_1"/>
</dbReference>
<evidence type="ECO:0000256" key="12">
    <source>
        <dbReference type="SAM" id="Phobius"/>
    </source>
</evidence>
<keyword evidence="9 12" id="KW-1133">Transmembrane helix</keyword>
<evidence type="ECO:0000256" key="10">
    <source>
        <dbReference type="ARBA" id="ARBA00023136"/>
    </source>
</evidence>
<dbReference type="CDD" id="cd00212">
    <property type="entry name" value="PTS_IIB_glc"/>
    <property type="match status" value="1"/>
</dbReference>
<feature type="transmembrane region" description="Helical" evidence="12">
    <location>
        <begin position="298"/>
        <end position="320"/>
    </location>
</feature>
<evidence type="ECO:0000313" key="15">
    <source>
        <dbReference type="EMBL" id="MDQ0362641.1"/>
    </source>
</evidence>
<organism evidence="15 16">
    <name type="scientific">Breznakia pachnodae</name>
    <dbReference type="NCBI Taxonomy" id="265178"/>
    <lineage>
        <taxon>Bacteria</taxon>
        <taxon>Bacillati</taxon>
        <taxon>Bacillota</taxon>
        <taxon>Erysipelotrichia</taxon>
        <taxon>Erysipelotrichales</taxon>
        <taxon>Erysipelotrichaceae</taxon>
        <taxon>Breznakia</taxon>
    </lineage>
</organism>
<evidence type="ECO:0000256" key="9">
    <source>
        <dbReference type="ARBA" id="ARBA00022989"/>
    </source>
</evidence>
<evidence type="ECO:0000256" key="11">
    <source>
        <dbReference type="PROSITE-ProRule" id="PRU00421"/>
    </source>
</evidence>
<dbReference type="Pfam" id="PF02378">
    <property type="entry name" value="PTS_EIIC"/>
    <property type="match status" value="1"/>
</dbReference>
<dbReference type="InterPro" id="IPR050558">
    <property type="entry name" value="PTS_Sugar-Specific_Components"/>
</dbReference>
<dbReference type="PROSITE" id="PS51098">
    <property type="entry name" value="PTS_EIIB_TYPE_1"/>
    <property type="match status" value="1"/>
</dbReference>
<dbReference type="EMBL" id="JAUSUR010000007">
    <property type="protein sequence ID" value="MDQ0362641.1"/>
    <property type="molecule type" value="Genomic_DNA"/>
</dbReference>
<keyword evidence="2" id="KW-0813">Transport</keyword>
<gene>
    <name evidence="15" type="ORF">J2S15_003395</name>
</gene>
<keyword evidence="3" id="KW-1003">Cell membrane</keyword>
<evidence type="ECO:0000313" key="16">
    <source>
        <dbReference type="Proteomes" id="UP001230220"/>
    </source>
</evidence>
<dbReference type="InterPro" id="IPR036878">
    <property type="entry name" value="Glu_permease_IIB"/>
</dbReference>
<comment type="subcellular location">
    <subcellularLocation>
        <location evidence="1">Cell membrane</location>
        <topology evidence="1">Multi-pass membrane protein</topology>
    </subcellularLocation>
</comment>
<keyword evidence="16" id="KW-1185">Reference proteome</keyword>
<dbReference type="InterPro" id="IPR001996">
    <property type="entry name" value="PTS_IIB_1"/>
</dbReference>